<evidence type="ECO:0000259" key="1">
    <source>
        <dbReference type="Pfam" id="PF00294"/>
    </source>
</evidence>
<dbReference type="Gene3D" id="3.40.1190.20">
    <property type="match status" value="1"/>
</dbReference>
<organism evidence="2 3">
    <name type="scientific">Hominimerdicola aceti</name>
    <dbReference type="NCBI Taxonomy" id="2981726"/>
    <lineage>
        <taxon>Bacteria</taxon>
        <taxon>Bacillati</taxon>
        <taxon>Bacillota</taxon>
        <taxon>Clostridia</taxon>
        <taxon>Eubacteriales</taxon>
        <taxon>Oscillospiraceae</taxon>
        <taxon>Hominimerdicola</taxon>
    </lineage>
</organism>
<dbReference type="SUPFAM" id="SSF53613">
    <property type="entry name" value="Ribokinase-like"/>
    <property type="match status" value="1"/>
</dbReference>
<reference evidence="2 3" key="1">
    <citation type="journal article" date="2021" name="ISME Commun">
        <title>Automated analysis of genomic sequences facilitates high-throughput and comprehensive description of bacteria.</title>
        <authorList>
            <person name="Hitch T.C.A."/>
        </authorList>
    </citation>
    <scope>NUCLEOTIDE SEQUENCE [LARGE SCALE GENOMIC DNA]</scope>
    <source>
        <strain evidence="2 3">Sanger_31</strain>
    </source>
</reference>
<dbReference type="InterPro" id="IPR011611">
    <property type="entry name" value="PfkB_dom"/>
</dbReference>
<dbReference type="EMBL" id="JAOQJZ010000010">
    <property type="protein sequence ID" value="MCU6706251.1"/>
    <property type="molecule type" value="Genomic_DNA"/>
</dbReference>
<feature type="domain" description="Carbohydrate kinase PfkB" evidence="1">
    <location>
        <begin position="8"/>
        <end position="63"/>
    </location>
</feature>
<dbReference type="Proteomes" id="UP001208131">
    <property type="component" value="Unassembled WGS sequence"/>
</dbReference>
<evidence type="ECO:0000313" key="3">
    <source>
        <dbReference type="Proteomes" id="UP001208131"/>
    </source>
</evidence>
<accession>A0AAE3IJA7</accession>
<name>A0AAE3IJA7_9FIRM</name>
<dbReference type="Pfam" id="PF00294">
    <property type="entry name" value="PfkB"/>
    <property type="match status" value="1"/>
</dbReference>
<dbReference type="GO" id="GO:0016301">
    <property type="term" value="F:kinase activity"/>
    <property type="evidence" value="ECO:0007669"/>
    <property type="project" value="UniProtKB-KW"/>
</dbReference>
<protein>
    <submittedName>
        <fullName evidence="2">PfkB family carbohydrate kinase</fullName>
    </submittedName>
</protein>
<evidence type="ECO:0000313" key="2">
    <source>
        <dbReference type="EMBL" id="MCU6706251.1"/>
    </source>
</evidence>
<keyword evidence="3" id="KW-1185">Reference proteome</keyword>
<keyword evidence="2" id="KW-0808">Transferase</keyword>
<dbReference type="AlphaFoldDB" id="A0AAE3IJA7"/>
<dbReference type="InterPro" id="IPR029056">
    <property type="entry name" value="Ribokinase-like"/>
</dbReference>
<comment type="caution">
    <text evidence="2">The sequence shown here is derived from an EMBL/GenBank/DDBJ whole genome shotgun (WGS) entry which is preliminary data.</text>
</comment>
<dbReference type="RefSeq" id="WP_158455083.1">
    <property type="nucleotide sequence ID" value="NZ_JAOQJZ010000010.1"/>
</dbReference>
<keyword evidence="2" id="KW-0418">Kinase</keyword>
<gene>
    <name evidence="2" type="ORF">OCV57_09980</name>
</gene>
<proteinExistence type="predicted"/>
<sequence>MRKEVKIDVITLGKLGAYVRTYDGGQIVKGFRNKALDATGAGDAFCGGFLYQFCRCGKLPEEVSVSEAASFFYLLFYIARNRFNQIFYNMNLSTECKSLCFDTFYEN</sequence>